<gene>
    <name evidence="5" type="ORF">PGRAN_15857</name>
</gene>
<accession>W7B5X8</accession>
<sequence length="365" mass="42598">MRSIIPSSAYRRLKILNLLFFTEEPLTKREVVGKVLSSINTLNADIEILNTAFPSHIAQIAEVKQRLMLTVGEDINFDYLTAYMVGTSDLFHLTEALFNGDHFTPVEWSERNYIGLTNLYARLKEIDSFLAKSRLILNSNPLQILGNEINIRFFFFHLFSKSYPYKGWIPKDFTYAMINRFIKKMERYLEISFSLSTRMDYAIAISVCLTRIKQGNMVQLENGLREVREVEQYYDASRLDFSDLEKGLGVKISKEERYFILMLSSLAPFSYVNKARIDFRIKYHKTYRPDRYNLGVALASLVKDQVEDIDAVLIATLDYLTRFSFVDKKHLIVDVEQFSNKNVLNLIDKDRITKVLTEFEKKIKL</sequence>
<dbReference type="Pfam" id="PF00874">
    <property type="entry name" value="PRD"/>
    <property type="match status" value="1"/>
</dbReference>
<evidence type="ECO:0000313" key="5">
    <source>
        <dbReference type="EMBL" id="EUJ18231.1"/>
    </source>
</evidence>
<dbReference type="RefSeq" id="WP_036068348.1">
    <property type="nucleotide sequence ID" value="NZ_AODD01000036.1"/>
</dbReference>
<dbReference type="Pfam" id="PF05043">
    <property type="entry name" value="Mga"/>
    <property type="match status" value="1"/>
</dbReference>
<dbReference type="EMBL" id="AODD01000036">
    <property type="protein sequence ID" value="EUJ18231.1"/>
    <property type="molecule type" value="Genomic_DNA"/>
</dbReference>
<protein>
    <submittedName>
        <fullName evidence="5">Mga helix-turn-helix domain-containing protein</fullName>
    </submittedName>
</protein>
<dbReference type="PATRIC" id="fig|1265819.5.peg.3158"/>
<dbReference type="InterPro" id="IPR007737">
    <property type="entry name" value="Mga_HTH"/>
</dbReference>
<dbReference type="STRING" id="1265819.PGRAN_15857"/>
<dbReference type="GO" id="GO:0006355">
    <property type="term" value="P:regulation of DNA-templated transcription"/>
    <property type="evidence" value="ECO:0007669"/>
    <property type="project" value="InterPro"/>
</dbReference>
<dbReference type="Gene3D" id="1.10.1790.10">
    <property type="entry name" value="PRD domain"/>
    <property type="match status" value="1"/>
</dbReference>
<dbReference type="PANTHER" id="PTHR30185:SF18">
    <property type="entry name" value="TRANSCRIPTIONAL REGULATOR MTLR"/>
    <property type="match status" value="1"/>
</dbReference>
<reference evidence="5 6" key="1">
    <citation type="journal article" date="2014" name="Int. J. Syst. Evol. Microbiol.">
        <title>Listeria floridensis sp. nov., Listeria aquatica sp. nov., Listeria cornellensis sp. nov., Listeria riparia sp. nov. and Listeria grandensis sp. nov., from agricultural and natural environments.</title>
        <authorList>
            <person name="den Bakker H.C."/>
            <person name="Warchocki S."/>
            <person name="Wright E.M."/>
            <person name="Allred A.F."/>
            <person name="Ahlstrom C."/>
            <person name="Manuel C.S."/>
            <person name="Stasiewicz M.J."/>
            <person name="Burrell A."/>
            <person name="Roof S."/>
            <person name="Strawn L."/>
            <person name="Fortes E.D."/>
            <person name="Nightingale K.K."/>
            <person name="Kephart D."/>
            <person name="Wiedmann M."/>
        </authorList>
    </citation>
    <scope>NUCLEOTIDE SEQUENCE [LARGE SCALE GENOMIC DNA]</scope>
    <source>
        <strain evidence="6">FSL F6-971</strain>
    </source>
</reference>
<evidence type="ECO:0000256" key="2">
    <source>
        <dbReference type="ARBA" id="ARBA00023163"/>
    </source>
</evidence>
<proteinExistence type="predicted"/>
<feature type="domain" description="Mga helix-turn-helix" evidence="4">
    <location>
        <begin position="77"/>
        <end position="159"/>
    </location>
</feature>
<dbReference type="PANTHER" id="PTHR30185">
    <property type="entry name" value="CRYPTIC BETA-GLUCOSIDE BGL OPERON ANTITERMINATOR"/>
    <property type="match status" value="1"/>
</dbReference>
<keyword evidence="6" id="KW-1185">Reference proteome</keyword>
<evidence type="ECO:0000313" key="6">
    <source>
        <dbReference type="Proteomes" id="UP000019253"/>
    </source>
</evidence>
<name>W7B5X8_9LIST</name>
<dbReference type="InterPro" id="IPR050661">
    <property type="entry name" value="BglG_antiterminators"/>
</dbReference>
<evidence type="ECO:0000256" key="1">
    <source>
        <dbReference type="ARBA" id="ARBA00023015"/>
    </source>
</evidence>
<feature type="domain" description="PRD" evidence="3">
    <location>
        <begin position="180"/>
        <end position="263"/>
    </location>
</feature>
<dbReference type="InterPro" id="IPR011608">
    <property type="entry name" value="PRD"/>
</dbReference>
<evidence type="ECO:0000259" key="4">
    <source>
        <dbReference type="Pfam" id="PF05043"/>
    </source>
</evidence>
<dbReference type="OrthoDB" id="2260273at2"/>
<comment type="caution">
    <text evidence="5">The sequence shown here is derived from an EMBL/GenBank/DDBJ whole genome shotgun (WGS) entry which is preliminary data.</text>
</comment>
<dbReference type="Proteomes" id="UP000019253">
    <property type="component" value="Unassembled WGS sequence"/>
</dbReference>
<evidence type="ECO:0000259" key="3">
    <source>
        <dbReference type="Pfam" id="PF00874"/>
    </source>
</evidence>
<dbReference type="AlphaFoldDB" id="W7B5X8"/>
<organism evidence="5 6">
    <name type="scientific">Listeria grandensis FSL F6-0971</name>
    <dbReference type="NCBI Taxonomy" id="1265819"/>
    <lineage>
        <taxon>Bacteria</taxon>
        <taxon>Bacillati</taxon>
        <taxon>Bacillota</taxon>
        <taxon>Bacilli</taxon>
        <taxon>Bacillales</taxon>
        <taxon>Listeriaceae</taxon>
        <taxon>Listeria</taxon>
    </lineage>
</organism>
<keyword evidence="2" id="KW-0804">Transcription</keyword>
<keyword evidence="1" id="KW-0805">Transcription regulation</keyword>